<dbReference type="InterPro" id="IPR023238">
    <property type="entry name" value="FAM175"/>
</dbReference>
<dbReference type="InterPro" id="IPR023241">
    <property type="entry name" value="FAM175_plant"/>
</dbReference>
<sequence length="274" mass="30164">MDDPPIEKISIPGPLLSSLLQLFASSPADTSGYIFGHLLPLSPSPPLHDDSDPPPFPPSSPPLFATITSLFSSPNNPNFLSPLASSTAPLLGWFSARRQTPLRPSMREFSISKTLFTQTPNAPSPCIFLILSGSFSHQPIHTHEYRAFQFKSDGTFEPKPLQIVNIGPDFRPHYNVFSPISPIPSLALNECEEDKRPKSLSEMKGEKGAIEQKAMDACAEGFSITRLGRLMGSEPARYTAELEELYGKMLKRLESLAQQVVESSAKLLEQVPRF</sequence>
<accession>W1NJA3</accession>
<dbReference type="Gramene" id="ERM95546">
    <property type="protein sequence ID" value="ERM95546"/>
    <property type="gene ID" value="AMTR_s00023p00049170"/>
</dbReference>
<evidence type="ECO:0000313" key="2">
    <source>
        <dbReference type="Proteomes" id="UP000017836"/>
    </source>
</evidence>
<dbReference type="GO" id="GO:0005634">
    <property type="term" value="C:nucleus"/>
    <property type="evidence" value="ECO:0000318"/>
    <property type="project" value="GO_Central"/>
</dbReference>
<keyword evidence="2" id="KW-1185">Reference proteome</keyword>
<dbReference type="HOGENOM" id="CLU_059255_0_0_1"/>
<dbReference type="EMBL" id="KI397474">
    <property type="protein sequence ID" value="ERM95546.1"/>
    <property type="molecule type" value="Genomic_DNA"/>
</dbReference>
<gene>
    <name evidence="1" type="ORF">AMTR_s00023p00049170</name>
</gene>
<name>W1NJA3_AMBTC</name>
<protein>
    <submittedName>
        <fullName evidence="1">Uncharacterized protein</fullName>
    </submittedName>
</protein>
<reference evidence="2" key="1">
    <citation type="journal article" date="2013" name="Science">
        <title>The Amborella genome and the evolution of flowering plants.</title>
        <authorList>
            <consortium name="Amborella Genome Project"/>
        </authorList>
    </citation>
    <scope>NUCLEOTIDE SEQUENCE [LARGE SCALE GENOMIC DNA]</scope>
</reference>
<dbReference type="OMA" id="TIHTHEY"/>
<dbReference type="Proteomes" id="UP000017836">
    <property type="component" value="Unassembled WGS sequence"/>
</dbReference>
<dbReference type="GO" id="GO:0031593">
    <property type="term" value="F:polyubiquitin modification-dependent protein binding"/>
    <property type="evidence" value="ECO:0000318"/>
    <property type="project" value="GO_Central"/>
</dbReference>
<organism evidence="1 2">
    <name type="scientific">Amborella trichopoda</name>
    <dbReference type="NCBI Taxonomy" id="13333"/>
    <lineage>
        <taxon>Eukaryota</taxon>
        <taxon>Viridiplantae</taxon>
        <taxon>Streptophyta</taxon>
        <taxon>Embryophyta</taxon>
        <taxon>Tracheophyta</taxon>
        <taxon>Spermatophyta</taxon>
        <taxon>Magnoliopsida</taxon>
        <taxon>Amborellales</taxon>
        <taxon>Amborellaceae</taxon>
        <taxon>Amborella</taxon>
    </lineage>
</organism>
<proteinExistence type="predicted"/>
<dbReference type="AlphaFoldDB" id="W1NJA3"/>
<dbReference type="PRINTS" id="PR02054">
    <property type="entry name" value="FAM175PLANT"/>
</dbReference>
<dbReference type="PANTHER" id="PTHR31728:SF5">
    <property type="entry name" value="OS07G0540200 PROTEIN"/>
    <property type="match status" value="1"/>
</dbReference>
<dbReference type="PRINTS" id="PR02051">
    <property type="entry name" value="PROTEINF175"/>
</dbReference>
<dbReference type="eggNOG" id="ENOG502QPV5">
    <property type="taxonomic scope" value="Eukaryota"/>
</dbReference>
<dbReference type="PANTHER" id="PTHR31728">
    <property type="entry name" value="ABRAXAS FAMILY MEMBER"/>
    <property type="match status" value="1"/>
</dbReference>
<evidence type="ECO:0000313" key="1">
    <source>
        <dbReference type="EMBL" id="ERM95546.1"/>
    </source>
</evidence>